<dbReference type="AlphaFoldDB" id="A0A645JJ42"/>
<sequence length="94" mass="10617">MADKHPLSADVEYFFKRRAGAVIAVARDLLDRKAGEHRAELHCVGPAVAEVEYHFRLRRQDGAAHIFNVSVGVGQDEYSHMQPPFYKNLPRQTG</sequence>
<reference evidence="1" key="1">
    <citation type="submission" date="2019-08" db="EMBL/GenBank/DDBJ databases">
        <authorList>
            <person name="Kucharzyk K."/>
            <person name="Murdoch R.W."/>
            <person name="Higgins S."/>
            <person name="Loffler F."/>
        </authorList>
    </citation>
    <scope>NUCLEOTIDE SEQUENCE</scope>
</reference>
<accession>A0A645JJ42</accession>
<gene>
    <name evidence="1" type="ORF">SDC9_207375</name>
</gene>
<protein>
    <submittedName>
        <fullName evidence="1">Uncharacterized protein</fullName>
    </submittedName>
</protein>
<dbReference type="EMBL" id="VSSQ01133909">
    <property type="protein sequence ID" value="MPN59653.1"/>
    <property type="molecule type" value="Genomic_DNA"/>
</dbReference>
<comment type="caution">
    <text evidence="1">The sequence shown here is derived from an EMBL/GenBank/DDBJ whole genome shotgun (WGS) entry which is preliminary data.</text>
</comment>
<proteinExistence type="predicted"/>
<name>A0A645JJ42_9ZZZZ</name>
<organism evidence="1">
    <name type="scientific">bioreactor metagenome</name>
    <dbReference type="NCBI Taxonomy" id="1076179"/>
    <lineage>
        <taxon>unclassified sequences</taxon>
        <taxon>metagenomes</taxon>
        <taxon>ecological metagenomes</taxon>
    </lineage>
</organism>
<evidence type="ECO:0000313" key="1">
    <source>
        <dbReference type="EMBL" id="MPN59653.1"/>
    </source>
</evidence>